<feature type="region of interest" description="Disordered" evidence="1">
    <location>
        <begin position="24"/>
        <end position="54"/>
    </location>
</feature>
<accession>A0A4C1W0F1</accession>
<name>A0A4C1W0F1_EUMVA</name>
<protein>
    <submittedName>
        <fullName evidence="2">Uncharacterized protein</fullName>
    </submittedName>
</protein>
<gene>
    <name evidence="2" type="ORF">EVAR_33434_1</name>
</gene>
<dbReference type="Proteomes" id="UP000299102">
    <property type="component" value="Unassembled WGS sequence"/>
</dbReference>
<feature type="compositionally biased region" description="Basic and acidic residues" evidence="1">
    <location>
        <begin position="34"/>
        <end position="50"/>
    </location>
</feature>
<feature type="compositionally biased region" description="Polar residues" evidence="1">
    <location>
        <begin position="85"/>
        <end position="100"/>
    </location>
</feature>
<keyword evidence="3" id="KW-1185">Reference proteome</keyword>
<evidence type="ECO:0000256" key="1">
    <source>
        <dbReference type="SAM" id="MobiDB-lite"/>
    </source>
</evidence>
<dbReference type="AlphaFoldDB" id="A0A4C1W0F1"/>
<feature type="region of interest" description="Disordered" evidence="1">
    <location>
        <begin position="72"/>
        <end position="150"/>
    </location>
</feature>
<organism evidence="2 3">
    <name type="scientific">Eumeta variegata</name>
    <name type="common">Bagworm moth</name>
    <name type="synonym">Eumeta japonica</name>
    <dbReference type="NCBI Taxonomy" id="151549"/>
    <lineage>
        <taxon>Eukaryota</taxon>
        <taxon>Metazoa</taxon>
        <taxon>Ecdysozoa</taxon>
        <taxon>Arthropoda</taxon>
        <taxon>Hexapoda</taxon>
        <taxon>Insecta</taxon>
        <taxon>Pterygota</taxon>
        <taxon>Neoptera</taxon>
        <taxon>Endopterygota</taxon>
        <taxon>Lepidoptera</taxon>
        <taxon>Glossata</taxon>
        <taxon>Ditrysia</taxon>
        <taxon>Tineoidea</taxon>
        <taxon>Psychidae</taxon>
        <taxon>Oiketicinae</taxon>
        <taxon>Eumeta</taxon>
    </lineage>
</organism>
<dbReference type="EMBL" id="BGZK01000462">
    <property type="protein sequence ID" value="GBP45006.1"/>
    <property type="molecule type" value="Genomic_DNA"/>
</dbReference>
<proteinExistence type="predicted"/>
<evidence type="ECO:0000313" key="3">
    <source>
        <dbReference type="Proteomes" id="UP000299102"/>
    </source>
</evidence>
<evidence type="ECO:0000313" key="2">
    <source>
        <dbReference type="EMBL" id="GBP45006.1"/>
    </source>
</evidence>
<reference evidence="2 3" key="1">
    <citation type="journal article" date="2019" name="Commun. Biol.">
        <title>The bagworm genome reveals a unique fibroin gene that provides high tensile strength.</title>
        <authorList>
            <person name="Kono N."/>
            <person name="Nakamura H."/>
            <person name="Ohtoshi R."/>
            <person name="Tomita M."/>
            <person name="Numata K."/>
            <person name="Arakawa K."/>
        </authorList>
    </citation>
    <scope>NUCLEOTIDE SEQUENCE [LARGE SCALE GENOMIC DNA]</scope>
</reference>
<comment type="caution">
    <text evidence="2">The sequence shown here is derived from an EMBL/GenBank/DDBJ whole genome shotgun (WGS) entry which is preliminary data.</text>
</comment>
<sequence length="150" mass="16749">MHHLDLDAGPSVCAGRYERYSALSDRVQTSSRLSSDRTKRNGNRSEEKVRPGSYCRWGSELGMDEAVASTNISLLKRAEPRTKNQRSNNGTRSRGCTNTPYVRPACAPAAHCASRPARSRLRRPRDDPPASPTTPLTLSALNEREQRQRQ</sequence>